<evidence type="ECO:0000256" key="2">
    <source>
        <dbReference type="SAM" id="SignalP"/>
    </source>
</evidence>
<evidence type="ECO:0000256" key="1">
    <source>
        <dbReference type="SAM" id="MobiDB-lite"/>
    </source>
</evidence>
<comment type="caution">
    <text evidence="3">The sequence shown here is derived from an EMBL/GenBank/DDBJ whole genome shotgun (WGS) entry which is preliminary data.</text>
</comment>
<name>A0ABP0EVP9_CLALP</name>
<keyword evidence="2" id="KW-0732">Signal</keyword>
<evidence type="ECO:0000313" key="3">
    <source>
        <dbReference type="EMBL" id="CAK8671480.1"/>
    </source>
</evidence>
<feature type="chain" id="PRO_5047004043" evidence="2">
    <location>
        <begin position="23"/>
        <end position="578"/>
    </location>
</feature>
<sequence>MSRSSQSLLLLLISLLCLVVNSFQTPNTRRAGRNSTNEVKGLLEERDLGDSESPSQEHLTLPGLSEPSPGENSNPVPRIQPTRRKHAKTFPTVLAAHIQEYMSGINCKAAKRFFTTPRRCEMIQVTPFEQMRFYHTPLRGNRVVSVAMPEGKLKNHRSHHAVAVVDPFPRANFGHLVMVFYIDWASKAICSRKHGFQIERGLCLTHARRNTCRSHYRSRLNSDQLAKKCEVNFIPLVYDEIKAHSGRGQLLSCVPFVAGFGECPKQPVISPDMSGNCELAKNTKRCLNKRSSNERRHRSMCRSFATCDYAVAVFGSWSSVKNRSFYKENMRSFYEMLRRNGFGRNEIQIFSDEIDFDLFRSPLPFASPASNKAAVRNHISTLCHSALCVDSLVIFLNGPATSDGALLLKDINKNGVADTNELYGVNEILADVAQCDANHLFIFVDQSYSGAMTLALRQRIHDDEFAAERRSTWNRVVLLTSGDAWEWSWYRDATEHWSNLTPSKRMAWAYWGLENGGRNQPTLTQQGHHAEDYTIYGAPVIQGLPEFSDDRAQLKRSHMGCQKISLGSFLTSMSNKRK</sequence>
<keyword evidence="4" id="KW-1185">Reference proteome</keyword>
<gene>
    <name evidence="3" type="ORF">CVLEPA_LOCUS539</name>
</gene>
<dbReference type="EMBL" id="CAWYQH010000001">
    <property type="protein sequence ID" value="CAK8671480.1"/>
    <property type="molecule type" value="Genomic_DNA"/>
</dbReference>
<feature type="signal peptide" evidence="2">
    <location>
        <begin position="1"/>
        <end position="22"/>
    </location>
</feature>
<organism evidence="3 4">
    <name type="scientific">Clavelina lepadiformis</name>
    <name type="common">Light-bulb sea squirt</name>
    <name type="synonym">Ascidia lepadiformis</name>
    <dbReference type="NCBI Taxonomy" id="159417"/>
    <lineage>
        <taxon>Eukaryota</taxon>
        <taxon>Metazoa</taxon>
        <taxon>Chordata</taxon>
        <taxon>Tunicata</taxon>
        <taxon>Ascidiacea</taxon>
        <taxon>Aplousobranchia</taxon>
        <taxon>Clavelinidae</taxon>
        <taxon>Clavelina</taxon>
    </lineage>
</organism>
<dbReference type="PANTHER" id="PTHR35842">
    <property type="entry name" value="SI:CH211-67E16.11"/>
    <property type="match status" value="1"/>
</dbReference>
<dbReference type="PANTHER" id="PTHR35842:SF1">
    <property type="entry name" value="SI:CH211-67E16.11"/>
    <property type="match status" value="1"/>
</dbReference>
<evidence type="ECO:0000313" key="4">
    <source>
        <dbReference type="Proteomes" id="UP001642483"/>
    </source>
</evidence>
<reference evidence="3 4" key="1">
    <citation type="submission" date="2024-02" db="EMBL/GenBank/DDBJ databases">
        <authorList>
            <person name="Daric V."/>
            <person name="Darras S."/>
        </authorList>
    </citation>
    <scope>NUCLEOTIDE SEQUENCE [LARGE SCALE GENOMIC DNA]</scope>
</reference>
<proteinExistence type="predicted"/>
<accession>A0ABP0EVP9</accession>
<dbReference type="Proteomes" id="UP001642483">
    <property type="component" value="Unassembled WGS sequence"/>
</dbReference>
<protein>
    <submittedName>
        <fullName evidence="3">Uncharacterized protein</fullName>
    </submittedName>
</protein>
<feature type="region of interest" description="Disordered" evidence="1">
    <location>
        <begin position="45"/>
        <end position="85"/>
    </location>
</feature>